<protein>
    <recommendedName>
        <fullName evidence="4">Transmembrane protein</fullName>
    </recommendedName>
</protein>
<dbReference type="AlphaFoldDB" id="A0AAV6IL15"/>
<evidence type="ECO:0000313" key="2">
    <source>
        <dbReference type="EMBL" id="KAG5528167.1"/>
    </source>
</evidence>
<feature type="transmembrane region" description="Helical" evidence="1">
    <location>
        <begin position="41"/>
        <end position="60"/>
    </location>
</feature>
<feature type="transmembrane region" description="Helical" evidence="1">
    <location>
        <begin position="12"/>
        <end position="35"/>
    </location>
</feature>
<organism evidence="2 3">
    <name type="scientific">Rhododendron griersonianum</name>
    <dbReference type="NCBI Taxonomy" id="479676"/>
    <lineage>
        <taxon>Eukaryota</taxon>
        <taxon>Viridiplantae</taxon>
        <taxon>Streptophyta</taxon>
        <taxon>Embryophyta</taxon>
        <taxon>Tracheophyta</taxon>
        <taxon>Spermatophyta</taxon>
        <taxon>Magnoliopsida</taxon>
        <taxon>eudicotyledons</taxon>
        <taxon>Gunneridae</taxon>
        <taxon>Pentapetalae</taxon>
        <taxon>asterids</taxon>
        <taxon>Ericales</taxon>
        <taxon>Ericaceae</taxon>
        <taxon>Ericoideae</taxon>
        <taxon>Rhodoreae</taxon>
        <taxon>Rhododendron</taxon>
    </lineage>
</organism>
<dbReference type="EMBL" id="JACTNZ010000010">
    <property type="protein sequence ID" value="KAG5528167.1"/>
    <property type="molecule type" value="Genomic_DNA"/>
</dbReference>
<evidence type="ECO:0008006" key="4">
    <source>
        <dbReference type="Google" id="ProtNLM"/>
    </source>
</evidence>
<sequence length="63" mass="6901">MIRRFPSDPSVVLLAVGSTVGGTGGGLICGNWWWWSDLRQLVVVALDGDYCGVTVVVFWFRQG</sequence>
<accession>A0AAV6IL15</accession>
<evidence type="ECO:0000256" key="1">
    <source>
        <dbReference type="SAM" id="Phobius"/>
    </source>
</evidence>
<dbReference type="Proteomes" id="UP000823749">
    <property type="component" value="Chromosome 10"/>
</dbReference>
<proteinExistence type="predicted"/>
<name>A0AAV6IL15_9ERIC</name>
<gene>
    <name evidence="2" type="ORF">RHGRI_028941</name>
</gene>
<keyword evidence="1" id="KW-0812">Transmembrane</keyword>
<keyword evidence="1" id="KW-0472">Membrane</keyword>
<keyword evidence="3" id="KW-1185">Reference proteome</keyword>
<keyword evidence="1" id="KW-1133">Transmembrane helix</keyword>
<comment type="caution">
    <text evidence="2">The sequence shown here is derived from an EMBL/GenBank/DDBJ whole genome shotgun (WGS) entry which is preliminary data.</text>
</comment>
<evidence type="ECO:0000313" key="3">
    <source>
        <dbReference type="Proteomes" id="UP000823749"/>
    </source>
</evidence>
<reference evidence="2" key="1">
    <citation type="submission" date="2020-08" db="EMBL/GenBank/DDBJ databases">
        <title>Plant Genome Project.</title>
        <authorList>
            <person name="Zhang R.-G."/>
        </authorList>
    </citation>
    <scope>NUCLEOTIDE SEQUENCE</scope>
    <source>
        <strain evidence="2">WSP0</strain>
        <tissue evidence="2">Leaf</tissue>
    </source>
</reference>